<dbReference type="InterPro" id="IPR020809">
    <property type="entry name" value="Enolase_CS"/>
</dbReference>
<dbReference type="GO" id="GO:0004634">
    <property type="term" value="F:phosphopyruvate hydratase activity"/>
    <property type="evidence" value="ECO:0007669"/>
    <property type="project" value="UniProtKB-UniRule"/>
</dbReference>
<keyword evidence="6 9" id="KW-0460">Magnesium</keyword>
<dbReference type="InterPro" id="IPR029017">
    <property type="entry name" value="Enolase-like_N"/>
</dbReference>
<evidence type="ECO:0000313" key="16">
    <source>
        <dbReference type="Proteomes" id="UP000179258"/>
    </source>
</evidence>
<feature type="binding site" evidence="11">
    <location>
        <position position="310"/>
    </location>
    <ligand>
        <name>substrate</name>
    </ligand>
</feature>
<dbReference type="SMART" id="SM01193">
    <property type="entry name" value="Enolase_N"/>
    <property type="match status" value="1"/>
</dbReference>
<name>A0A1G2R685_9BACT</name>
<evidence type="ECO:0000313" key="15">
    <source>
        <dbReference type="EMBL" id="OHA68375.1"/>
    </source>
</evidence>
<dbReference type="FunFam" id="3.30.390.10:FF:000001">
    <property type="entry name" value="Enolase"/>
    <property type="match status" value="1"/>
</dbReference>
<dbReference type="AlphaFoldDB" id="A0A1G2R685"/>
<evidence type="ECO:0000256" key="4">
    <source>
        <dbReference type="ARBA" id="ARBA00017068"/>
    </source>
</evidence>
<dbReference type="GO" id="GO:0000287">
    <property type="term" value="F:magnesium ion binding"/>
    <property type="evidence" value="ECO:0007669"/>
    <property type="project" value="UniProtKB-UniRule"/>
</dbReference>
<proteinExistence type="inferred from homology"/>
<dbReference type="HAMAP" id="MF_00318">
    <property type="entry name" value="Enolase"/>
    <property type="match status" value="1"/>
</dbReference>
<dbReference type="EC" id="4.2.1.11" evidence="3 9"/>
<evidence type="ECO:0000259" key="13">
    <source>
        <dbReference type="SMART" id="SM01192"/>
    </source>
</evidence>
<evidence type="ECO:0000256" key="8">
    <source>
        <dbReference type="ARBA" id="ARBA00023239"/>
    </source>
</evidence>
<keyword evidence="15" id="KW-0670">Pyruvate</keyword>
<dbReference type="SUPFAM" id="SSF54826">
    <property type="entry name" value="Enolase N-terminal domain-like"/>
    <property type="match status" value="1"/>
</dbReference>
<feature type="binding site" evidence="9">
    <location>
        <position position="168"/>
    </location>
    <ligand>
        <name>(2R)-2-phosphoglycerate</name>
        <dbReference type="ChEBI" id="CHEBI:58289"/>
    </ligand>
</feature>
<evidence type="ECO:0000256" key="3">
    <source>
        <dbReference type="ARBA" id="ARBA00012058"/>
    </source>
</evidence>
<feature type="active site" description="Proton acceptor" evidence="9 10">
    <location>
        <position position="335"/>
    </location>
</feature>
<feature type="binding site" evidence="11">
    <location>
        <position position="386"/>
    </location>
    <ligand>
        <name>substrate</name>
    </ligand>
</feature>
<dbReference type="Gene3D" id="3.20.20.120">
    <property type="entry name" value="Enolase-like C-terminal domain"/>
    <property type="match status" value="1"/>
</dbReference>
<dbReference type="InterPro" id="IPR020811">
    <property type="entry name" value="Enolase_N"/>
</dbReference>
<dbReference type="InterPro" id="IPR036849">
    <property type="entry name" value="Enolase-like_C_sf"/>
</dbReference>
<comment type="subcellular location">
    <subcellularLocation>
        <location evidence="9">Cytoplasm</location>
    </subcellularLocation>
    <subcellularLocation>
        <location evidence="9">Secreted</location>
    </subcellularLocation>
    <subcellularLocation>
        <location evidence="9">Cell surface</location>
    </subcellularLocation>
    <text evidence="9">Fractions of enolase are present in both the cytoplasm and on the cell surface.</text>
</comment>
<comment type="function">
    <text evidence="9">Catalyzes the reversible conversion of 2-phosphoglycerate (2-PG) into phosphoenolpyruvate (PEP). It is essential for the degradation of carbohydrates via glycolysis.</text>
</comment>
<feature type="binding site" evidence="11">
    <location>
        <begin position="362"/>
        <end position="365"/>
    </location>
    <ligand>
        <name>substrate</name>
    </ligand>
</feature>
<evidence type="ECO:0000256" key="7">
    <source>
        <dbReference type="ARBA" id="ARBA00023152"/>
    </source>
</evidence>
<dbReference type="SMART" id="SM01192">
    <property type="entry name" value="Enolase_C"/>
    <property type="match status" value="1"/>
</dbReference>
<keyword evidence="5 9" id="KW-0964">Secreted</keyword>
<feature type="binding site" evidence="11">
    <location>
        <position position="160"/>
    </location>
    <ligand>
        <name>substrate</name>
    </ligand>
</feature>
<dbReference type="InterPro" id="IPR020810">
    <property type="entry name" value="Enolase_C"/>
</dbReference>
<feature type="binding site" evidence="9">
    <location>
        <position position="335"/>
    </location>
    <ligand>
        <name>(2R)-2-phosphoglycerate</name>
        <dbReference type="ChEBI" id="CHEBI:58289"/>
    </ligand>
</feature>
<keyword evidence="8 9" id="KW-0456">Lyase</keyword>
<evidence type="ECO:0000256" key="6">
    <source>
        <dbReference type="ARBA" id="ARBA00022842"/>
    </source>
</evidence>
<comment type="cofactor">
    <cofactor evidence="9">
        <name>Mg(2+)</name>
        <dbReference type="ChEBI" id="CHEBI:18420"/>
    </cofactor>
    <text evidence="9">Binds a second Mg(2+) ion via substrate during catalysis.</text>
</comment>
<evidence type="ECO:0000256" key="2">
    <source>
        <dbReference type="ARBA" id="ARBA00009604"/>
    </source>
</evidence>
<evidence type="ECO:0000256" key="1">
    <source>
        <dbReference type="ARBA" id="ARBA00005031"/>
    </source>
</evidence>
<feature type="domain" description="Enolase C-terminal TIM barrel" evidence="13">
    <location>
        <begin position="144"/>
        <end position="412"/>
    </location>
</feature>
<comment type="caution">
    <text evidence="15">The sequence shown here is derived from an EMBL/GenBank/DDBJ whole genome shotgun (WGS) entry which is preliminary data.</text>
</comment>
<dbReference type="Pfam" id="PF03952">
    <property type="entry name" value="Enolase_N"/>
    <property type="match status" value="1"/>
</dbReference>
<keyword evidence="9 12" id="KW-0479">Metal-binding</keyword>
<comment type="catalytic activity">
    <reaction evidence="9">
        <text>(2R)-2-phosphoglycerate = phosphoenolpyruvate + H2O</text>
        <dbReference type="Rhea" id="RHEA:10164"/>
        <dbReference type="ChEBI" id="CHEBI:15377"/>
        <dbReference type="ChEBI" id="CHEBI:58289"/>
        <dbReference type="ChEBI" id="CHEBI:58702"/>
        <dbReference type="EC" id="4.2.1.11"/>
    </reaction>
</comment>
<dbReference type="UniPathway" id="UPA00109">
    <property type="reaction ID" value="UER00187"/>
</dbReference>
<keyword evidence="9" id="KW-0963">Cytoplasm</keyword>
<dbReference type="PIRSF" id="PIRSF001400">
    <property type="entry name" value="Enolase"/>
    <property type="match status" value="1"/>
</dbReference>
<protein>
    <recommendedName>
        <fullName evidence="4 9">Enolase</fullName>
        <ecNumber evidence="3 9">4.2.1.11</ecNumber>
    </recommendedName>
    <alternativeName>
        <fullName evidence="9">2-phospho-D-glycerate hydro-lyase</fullName>
    </alternativeName>
    <alternativeName>
        <fullName evidence="9">2-phosphoglycerate dehydratase</fullName>
    </alternativeName>
</protein>
<organism evidence="15 16">
    <name type="scientific">Candidatus Wildermuthbacteria bacterium RIFCSPHIGHO2_02_FULL_47_17</name>
    <dbReference type="NCBI Taxonomy" id="1802452"/>
    <lineage>
        <taxon>Bacteria</taxon>
        <taxon>Candidatus Wildermuthiibacteriota</taxon>
    </lineage>
</organism>
<comment type="cofactor">
    <cofactor evidence="12">
        <name>Mg(2+)</name>
        <dbReference type="ChEBI" id="CHEBI:18420"/>
    </cofactor>
    <text evidence="12">Mg(2+) is required for catalysis and for stabilizing the dimer.</text>
</comment>
<evidence type="ECO:0000256" key="5">
    <source>
        <dbReference type="ARBA" id="ARBA00022525"/>
    </source>
</evidence>
<dbReference type="Gene3D" id="3.30.390.10">
    <property type="entry name" value="Enolase-like, N-terminal domain"/>
    <property type="match status" value="1"/>
</dbReference>
<dbReference type="PRINTS" id="PR00148">
    <property type="entry name" value="ENOLASE"/>
</dbReference>
<evidence type="ECO:0000256" key="12">
    <source>
        <dbReference type="PIRSR" id="PIRSR001400-3"/>
    </source>
</evidence>
<reference evidence="15 16" key="1">
    <citation type="journal article" date="2016" name="Nat. Commun.">
        <title>Thousands of microbial genomes shed light on interconnected biogeochemical processes in an aquifer system.</title>
        <authorList>
            <person name="Anantharaman K."/>
            <person name="Brown C.T."/>
            <person name="Hug L.A."/>
            <person name="Sharon I."/>
            <person name="Castelle C.J."/>
            <person name="Probst A.J."/>
            <person name="Thomas B.C."/>
            <person name="Singh A."/>
            <person name="Wilkins M.J."/>
            <person name="Karaoz U."/>
            <person name="Brodie E.L."/>
            <person name="Williams K.H."/>
            <person name="Hubbard S.S."/>
            <person name="Banfield J.F."/>
        </authorList>
    </citation>
    <scope>NUCLEOTIDE SEQUENCE [LARGE SCALE GENOMIC DNA]</scope>
</reference>
<feature type="binding site" evidence="9 12">
    <location>
        <position position="310"/>
    </location>
    <ligand>
        <name>Mg(2+)</name>
        <dbReference type="ChEBI" id="CHEBI:18420"/>
    </ligand>
</feature>
<comment type="pathway">
    <text evidence="1 9">Carbohydrate degradation; glycolysis; pyruvate from D-glyceraldehyde 3-phosphate: step 4/5.</text>
</comment>
<dbReference type="SUPFAM" id="SSF51604">
    <property type="entry name" value="Enolase C-terminal domain-like"/>
    <property type="match status" value="1"/>
</dbReference>
<dbReference type="GO" id="GO:0005576">
    <property type="term" value="C:extracellular region"/>
    <property type="evidence" value="ECO:0007669"/>
    <property type="project" value="UniProtKB-SubCell"/>
</dbReference>
<dbReference type="PANTHER" id="PTHR11902">
    <property type="entry name" value="ENOLASE"/>
    <property type="match status" value="1"/>
</dbReference>
<dbReference type="PROSITE" id="PS00164">
    <property type="entry name" value="ENOLASE"/>
    <property type="match status" value="1"/>
</dbReference>
<dbReference type="SFLD" id="SFLDG00178">
    <property type="entry name" value="enolase"/>
    <property type="match status" value="1"/>
</dbReference>
<dbReference type="SFLD" id="SFLDS00001">
    <property type="entry name" value="Enolase"/>
    <property type="match status" value="1"/>
</dbReference>
<feature type="domain" description="Enolase N-terminal" evidence="14">
    <location>
        <begin position="6"/>
        <end position="135"/>
    </location>
</feature>
<feature type="active site" description="Proton donor" evidence="9 10">
    <location>
        <position position="211"/>
    </location>
</feature>
<feature type="binding site" evidence="9">
    <location>
        <position position="386"/>
    </location>
    <ligand>
        <name>(2R)-2-phosphoglycerate</name>
        <dbReference type="ChEBI" id="CHEBI:58289"/>
    </ligand>
</feature>
<dbReference type="EMBL" id="MHTX01000017">
    <property type="protein sequence ID" value="OHA68375.1"/>
    <property type="molecule type" value="Genomic_DNA"/>
</dbReference>
<dbReference type="GO" id="GO:0000015">
    <property type="term" value="C:phosphopyruvate hydratase complex"/>
    <property type="evidence" value="ECO:0007669"/>
    <property type="project" value="InterPro"/>
</dbReference>
<dbReference type="Proteomes" id="UP000179258">
    <property type="component" value="Unassembled WGS sequence"/>
</dbReference>
<sequence length="413" mass="44979">MAKEMIKSVRTREILDSRGNPTVEVEVRTASGVFTASAPSGVSRGKYEAVELRDANKERYRGRGVLQAVKNVNEVIAPMLVGKDVTKQKEMDDLMRELDGTENKSRLGGNAIVGTSMAVCRAGAAKKNIPLYRHIAELAENSSPLKLPKGAFNIVNGGAHAGNELSIQEFMVVPQHKEFTKNLQTASEIYQELKGLLQNKYGKSAANVGDEGGFAPPAKSAKEVLTLIMSAAQDAKIKIILDAASSQFFKDGKYHIDGHAFDEKGLLDFYTDLILRYPITGIEDPFAEEDWGGFAAITKKIGGKITIIGDDLLVTNPKRIQEAKIKRACNGLLLKVNQIGTVTEAIQAAKMAQVYGWKIMVSHRSGETCDDFIADLAVGIGSDYIKSGAPARGERVAKYNRLLKIEEELANHK</sequence>
<evidence type="ECO:0000256" key="11">
    <source>
        <dbReference type="PIRSR" id="PIRSR001400-2"/>
    </source>
</evidence>
<feature type="binding site" evidence="11">
    <location>
        <position position="169"/>
    </location>
    <ligand>
        <name>substrate</name>
    </ligand>
</feature>
<dbReference type="SFLD" id="SFLDF00002">
    <property type="entry name" value="enolase"/>
    <property type="match status" value="1"/>
</dbReference>
<feature type="binding site" evidence="12">
    <location>
        <position position="268"/>
    </location>
    <ligand>
        <name>Mg(2+)</name>
        <dbReference type="ChEBI" id="CHEBI:18420"/>
    </ligand>
</feature>
<dbReference type="CDD" id="cd03313">
    <property type="entry name" value="enolase"/>
    <property type="match status" value="1"/>
</dbReference>
<feature type="binding site" evidence="9">
    <location>
        <position position="365"/>
    </location>
    <ligand>
        <name>(2R)-2-phosphoglycerate</name>
        <dbReference type="ChEBI" id="CHEBI:58289"/>
    </ligand>
</feature>
<evidence type="ECO:0000256" key="10">
    <source>
        <dbReference type="PIRSR" id="PIRSR001400-1"/>
    </source>
</evidence>
<dbReference type="GO" id="GO:0006096">
    <property type="term" value="P:glycolytic process"/>
    <property type="evidence" value="ECO:0007669"/>
    <property type="project" value="UniProtKB-UniRule"/>
</dbReference>
<comment type="similarity">
    <text evidence="2 9">Belongs to the enolase family.</text>
</comment>
<evidence type="ECO:0000256" key="9">
    <source>
        <dbReference type="HAMAP-Rule" id="MF_00318"/>
    </source>
</evidence>
<feature type="binding site" evidence="9">
    <location>
        <position position="364"/>
    </location>
    <ligand>
        <name>(2R)-2-phosphoglycerate</name>
        <dbReference type="ChEBI" id="CHEBI:58289"/>
    </ligand>
</feature>
<feature type="binding site" evidence="11">
    <location>
        <position position="283"/>
    </location>
    <ligand>
        <name>substrate</name>
    </ligand>
</feature>
<feature type="binding site" evidence="9 12">
    <location>
        <position position="283"/>
    </location>
    <ligand>
        <name>Mg(2+)</name>
        <dbReference type="ChEBI" id="CHEBI:18420"/>
    </ligand>
</feature>
<gene>
    <name evidence="9" type="primary">eno</name>
    <name evidence="15" type="ORF">A3D59_04375</name>
</gene>
<dbReference type="GO" id="GO:0009986">
    <property type="term" value="C:cell surface"/>
    <property type="evidence" value="ECO:0007669"/>
    <property type="project" value="UniProtKB-SubCell"/>
</dbReference>
<dbReference type="PANTHER" id="PTHR11902:SF1">
    <property type="entry name" value="ENOLASE"/>
    <property type="match status" value="1"/>
</dbReference>
<dbReference type="InterPro" id="IPR000941">
    <property type="entry name" value="Enolase"/>
</dbReference>
<evidence type="ECO:0000259" key="14">
    <source>
        <dbReference type="SMART" id="SM01193"/>
    </source>
</evidence>
<keyword evidence="7 9" id="KW-0324">Glycolysis</keyword>
<accession>A0A1G2R685</accession>
<feature type="binding site" evidence="9">
    <location>
        <position position="242"/>
    </location>
    <ligand>
        <name>Mg(2+)</name>
        <dbReference type="ChEBI" id="CHEBI:18420"/>
    </ligand>
</feature>
<dbReference type="NCBIfam" id="TIGR01060">
    <property type="entry name" value="eno"/>
    <property type="match status" value="1"/>
</dbReference>
<dbReference type="Pfam" id="PF00113">
    <property type="entry name" value="Enolase_C"/>
    <property type="match status" value="1"/>
</dbReference>